<feature type="signal peptide" evidence="1">
    <location>
        <begin position="1"/>
        <end position="28"/>
    </location>
</feature>
<organism evidence="3 4">
    <name type="scientific">Hymenobacter bucti</name>
    <dbReference type="NCBI Taxonomy" id="1844114"/>
    <lineage>
        <taxon>Bacteria</taxon>
        <taxon>Pseudomonadati</taxon>
        <taxon>Bacteroidota</taxon>
        <taxon>Cytophagia</taxon>
        <taxon>Cytophagales</taxon>
        <taxon>Hymenobacteraceae</taxon>
        <taxon>Hymenobacter</taxon>
    </lineage>
</organism>
<reference evidence="4" key="1">
    <citation type="journal article" date="2019" name="Int. J. Syst. Evol. Microbiol.">
        <title>The Global Catalogue of Microorganisms (GCM) 10K type strain sequencing project: providing services to taxonomists for standard genome sequencing and annotation.</title>
        <authorList>
            <consortium name="The Broad Institute Genomics Platform"/>
            <consortium name="The Broad Institute Genome Sequencing Center for Infectious Disease"/>
            <person name="Wu L."/>
            <person name="Ma J."/>
        </authorList>
    </citation>
    <scope>NUCLEOTIDE SEQUENCE [LARGE SCALE GENOMIC DNA]</scope>
    <source>
        <strain evidence="4">CGMCC 1.15795</strain>
    </source>
</reference>
<dbReference type="NCBIfam" id="TIGR01414">
    <property type="entry name" value="autotrans_barl"/>
    <property type="match status" value="1"/>
</dbReference>
<evidence type="ECO:0000313" key="3">
    <source>
        <dbReference type="EMBL" id="MFD1873545.1"/>
    </source>
</evidence>
<protein>
    <submittedName>
        <fullName evidence="3">DUF5777 family beta-barrel protein</fullName>
    </submittedName>
</protein>
<sequence length="306" mass="33725">MNQLATFISRTAALGLLLAGLTAPAAHAQADLLGQLETETKKDAPATELVDATFKSTRLINGHTVETPGEGTLVFLFSHNFGTINEGFSSLFGFDNASVRIALEYGLTDRLEVGLGRSSLDKTVDGFLKYRALRQSTGLHAMPVSVTLFTSAAVVTQSYFDSFDRTLGLRTAYTYQALIARKFSPELSLQLMPTLIHRNLVQRAGENNDVYALGAGGRYKFTKRFSVNAEYHYLLSRFTADHQSNSAGLGVDIETGGHIFQLHVSNSPGMIEKQFIAETDKTFFSGNLYYGFIVSRNFTVKQRHRK</sequence>
<evidence type="ECO:0000259" key="2">
    <source>
        <dbReference type="Pfam" id="PF19089"/>
    </source>
</evidence>
<dbReference type="InterPro" id="IPR006315">
    <property type="entry name" value="OM_autotransptr_brl_dom"/>
</dbReference>
<feature type="domain" description="DUF5777" evidence="2">
    <location>
        <begin position="54"/>
        <end position="298"/>
    </location>
</feature>
<dbReference type="InterPro" id="IPR045916">
    <property type="entry name" value="DUF5777"/>
</dbReference>
<dbReference type="Pfam" id="PF19089">
    <property type="entry name" value="DUF5777"/>
    <property type="match status" value="1"/>
</dbReference>
<accession>A0ABW4QVJ0</accession>
<evidence type="ECO:0000313" key="4">
    <source>
        <dbReference type="Proteomes" id="UP001597197"/>
    </source>
</evidence>
<dbReference type="EMBL" id="JBHUFD010000005">
    <property type="protein sequence ID" value="MFD1873545.1"/>
    <property type="molecule type" value="Genomic_DNA"/>
</dbReference>
<evidence type="ECO:0000256" key="1">
    <source>
        <dbReference type="SAM" id="SignalP"/>
    </source>
</evidence>
<dbReference type="SUPFAM" id="SSF56935">
    <property type="entry name" value="Porins"/>
    <property type="match status" value="1"/>
</dbReference>
<proteinExistence type="predicted"/>
<keyword evidence="1" id="KW-0732">Signal</keyword>
<dbReference type="RefSeq" id="WP_382314527.1">
    <property type="nucleotide sequence ID" value="NZ_JBHUFD010000005.1"/>
</dbReference>
<comment type="caution">
    <text evidence="3">The sequence shown here is derived from an EMBL/GenBank/DDBJ whole genome shotgun (WGS) entry which is preliminary data.</text>
</comment>
<keyword evidence="4" id="KW-1185">Reference proteome</keyword>
<dbReference type="Proteomes" id="UP001597197">
    <property type="component" value="Unassembled WGS sequence"/>
</dbReference>
<feature type="chain" id="PRO_5046558568" evidence="1">
    <location>
        <begin position="29"/>
        <end position="306"/>
    </location>
</feature>
<name>A0ABW4QVJ0_9BACT</name>
<gene>
    <name evidence="3" type="ORF">ACFSDX_13955</name>
</gene>